<dbReference type="GO" id="GO:0006865">
    <property type="term" value="P:amino acid transport"/>
    <property type="evidence" value="ECO:0007669"/>
    <property type="project" value="UniProtKB-KW"/>
</dbReference>
<dbReference type="PRINTS" id="PR00337">
    <property type="entry name" value="LEUILEVALBP"/>
</dbReference>
<comment type="similarity">
    <text evidence="1">Belongs to the leucine-binding protein family.</text>
</comment>
<feature type="domain" description="Leucine-binding protein" evidence="6">
    <location>
        <begin position="23"/>
        <end position="360"/>
    </location>
</feature>
<dbReference type="InterPro" id="IPR000709">
    <property type="entry name" value="Leu_Ile_Val-bd"/>
</dbReference>
<evidence type="ECO:0000313" key="7">
    <source>
        <dbReference type="EMBL" id="KAA2244302.1"/>
    </source>
</evidence>
<evidence type="ECO:0000256" key="1">
    <source>
        <dbReference type="ARBA" id="ARBA00010062"/>
    </source>
</evidence>
<dbReference type="InterPro" id="IPR028081">
    <property type="entry name" value="Leu-bd"/>
</dbReference>
<evidence type="ECO:0000256" key="2">
    <source>
        <dbReference type="ARBA" id="ARBA00022448"/>
    </source>
</evidence>
<protein>
    <submittedName>
        <fullName evidence="7">Branched-chain amino acid ABC transporter substrate-binding protein</fullName>
    </submittedName>
</protein>
<dbReference type="PANTHER" id="PTHR47151:SF2">
    <property type="entry name" value="AMINO ACID BINDING PROTEIN"/>
    <property type="match status" value="1"/>
</dbReference>
<dbReference type="InterPro" id="IPR028082">
    <property type="entry name" value="Peripla_BP_I"/>
</dbReference>
<keyword evidence="2" id="KW-0813">Transport</keyword>
<dbReference type="Pfam" id="PF13458">
    <property type="entry name" value="Peripla_BP_6"/>
    <property type="match status" value="1"/>
</dbReference>
<accession>A0A5B2W0Y5</accession>
<evidence type="ECO:0000256" key="4">
    <source>
        <dbReference type="ARBA" id="ARBA00022970"/>
    </source>
</evidence>
<name>A0A5B2W0Y5_9HYPH</name>
<proteinExistence type="inferred from homology"/>
<dbReference type="PANTHER" id="PTHR47151">
    <property type="entry name" value="LEU/ILE/VAL-BINDING ABC TRANSPORTER SUBUNIT"/>
    <property type="match status" value="1"/>
</dbReference>
<feature type="signal peptide" evidence="5">
    <location>
        <begin position="1"/>
        <end position="22"/>
    </location>
</feature>
<comment type="caution">
    <text evidence="7">The sequence shown here is derived from an EMBL/GenBank/DDBJ whole genome shotgun (WGS) entry which is preliminary data.</text>
</comment>
<dbReference type="AlphaFoldDB" id="A0A5B2W0Y5"/>
<dbReference type="RefSeq" id="WP_149815069.1">
    <property type="nucleotide sequence ID" value="NZ_VUOA01000002.1"/>
</dbReference>
<evidence type="ECO:0000313" key="8">
    <source>
        <dbReference type="Proteomes" id="UP000323142"/>
    </source>
</evidence>
<evidence type="ECO:0000259" key="6">
    <source>
        <dbReference type="Pfam" id="PF13458"/>
    </source>
</evidence>
<dbReference type="SUPFAM" id="SSF53822">
    <property type="entry name" value="Periplasmic binding protein-like I"/>
    <property type="match status" value="1"/>
</dbReference>
<keyword evidence="4" id="KW-0029">Amino-acid transport</keyword>
<evidence type="ECO:0000256" key="3">
    <source>
        <dbReference type="ARBA" id="ARBA00022729"/>
    </source>
</evidence>
<keyword evidence="3 5" id="KW-0732">Signal</keyword>
<reference evidence="7 8" key="1">
    <citation type="submission" date="2019-09" db="EMBL/GenBank/DDBJ databases">
        <title>Salinarimonas rosea gen. nov., sp. nov., a new member of the a-2 subgroup of the Proteobacteria.</title>
        <authorList>
            <person name="Liu J."/>
        </authorList>
    </citation>
    <scope>NUCLEOTIDE SEQUENCE [LARGE SCALE GENOMIC DNA]</scope>
    <source>
        <strain evidence="7 8">BN140002</strain>
    </source>
</reference>
<feature type="chain" id="PRO_5022855586" evidence="5">
    <location>
        <begin position="23"/>
        <end position="374"/>
    </location>
</feature>
<evidence type="ECO:0000256" key="5">
    <source>
        <dbReference type="SAM" id="SignalP"/>
    </source>
</evidence>
<dbReference type="EMBL" id="VUOA01000002">
    <property type="protein sequence ID" value="KAA2244302.1"/>
    <property type="molecule type" value="Genomic_DNA"/>
</dbReference>
<dbReference type="OrthoDB" id="9768386at2"/>
<organism evidence="7 8">
    <name type="scientific">Salinarimonas soli</name>
    <dbReference type="NCBI Taxonomy" id="1638099"/>
    <lineage>
        <taxon>Bacteria</taxon>
        <taxon>Pseudomonadati</taxon>
        <taxon>Pseudomonadota</taxon>
        <taxon>Alphaproteobacteria</taxon>
        <taxon>Hyphomicrobiales</taxon>
        <taxon>Salinarimonadaceae</taxon>
        <taxon>Salinarimonas</taxon>
    </lineage>
</organism>
<keyword evidence="8" id="KW-1185">Reference proteome</keyword>
<dbReference type="Gene3D" id="3.40.50.2300">
    <property type="match status" value="2"/>
</dbReference>
<gene>
    <name evidence="7" type="ORF">F0L46_00500</name>
</gene>
<dbReference type="CDD" id="cd06342">
    <property type="entry name" value="PBP1_ABC_LIVBP-like"/>
    <property type="match status" value="1"/>
</dbReference>
<dbReference type="Proteomes" id="UP000323142">
    <property type="component" value="Unassembled WGS sequence"/>
</dbReference>
<reference evidence="7 8" key="2">
    <citation type="submission" date="2019-09" db="EMBL/GenBank/DDBJ databases">
        <authorList>
            <person name="Jin C."/>
        </authorList>
    </citation>
    <scope>NUCLEOTIDE SEQUENCE [LARGE SCALE GENOMIC DNA]</scope>
    <source>
        <strain evidence="7 8">BN140002</strain>
    </source>
</reference>
<sequence length="374" mass="39458">MKTPALAAAALLLLGLPAAAQAPIRIGVAGPITGPYATTGAYLKNGAELAAEDINAAGGVNGQKIQILVADDVADPRQAVSVANRFVSDAVPIVIGHATSGSTIPASDVYQESGVLQITPSSTSPRYTERGLWNTFRTCGRDDQQGEVAGRYLAKSYKGKRVAILHDKTPYGKGLADETQKTMNAGGLKEVMYDGINPGEKDYSAVVSRLKSAGADIVYYGGLYTEAGLIVRQMRDQGLQAPMMGGDGLATAEFAAIAGPGVEGSLITFAPDPRKNPSAREVVERFRARGYEPESFTLYTYAAVQVVADAMRQTGGAEPKKLADAMRAGKPFKTVIGDLSFDKKGDITRPDFVVYAWKKGADGKIDFAGNEVTE</sequence>